<evidence type="ECO:0000313" key="2">
    <source>
        <dbReference type="Proteomes" id="UP001500655"/>
    </source>
</evidence>
<sequence length="66" mass="6704">MSPGEAVITSGCHTRDGAKETVTDGMDAAVRLVLREHFGGAWLSPEALSGKCTCGRAGTSAIQSPG</sequence>
<evidence type="ECO:0000313" key="1">
    <source>
        <dbReference type="EMBL" id="GAA1755244.1"/>
    </source>
</evidence>
<dbReference type="EMBL" id="BAAALS010000012">
    <property type="protein sequence ID" value="GAA1755244.1"/>
    <property type="molecule type" value="Genomic_DNA"/>
</dbReference>
<protein>
    <submittedName>
        <fullName evidence="1">Uncharacterized protein</fullName>
    </submittedName>
</protein>
<name>A0ABP4WQ68_9ACTN</name>
<keyword evidence="2" id="KW-1185">Reference proteome</keyword>
<gene>
    <name evidence="1" type="ORF">GCM10009681_28000</name>
</gene>
<organism evidence="1 2">
    <name type="scientific">Luedemannella helvata</name>
    <dbReference type="NCBI Taxonomy" id="349315"/>
    <lineage>
        <taxon>Bacteria</taxon>
        <taxon>Bacillati</taxon>
        <taxon>Actinomycetota</taxon>
        <taxon>Actinomycetes</taxon>
        <taxon>Micromonosporales</taxon>
        <taxon>Micromonosporaceae</taxon>
        <taxon>Luedemannella</taxon>
    </lineage>
</organism>
<accession>A0ABP4WQ68</accession>
<dbReference type="Proteomes" id="UP001500655">
    <property type="component" value="Unassembled WGS sequence"/>
</dbReference>
<proteinExistence type="predicted"/>
<comment type="caution">
    <text evidence="1">The sequence shown here is derived from an EMBL/GenBank/DDBJ whole genome shotgun (WGS) entry which is preliminary data.</text>
</comment>
<reference evidence="2" key="1">
    <citation type="journal article" date="2019" name="Int. J. Syst. Evol. Microbiol.">
        <title>The Global Catalogue of Microorganisms (GCM) 10K type strain sequencing project: providing services to taxonomists for standard genome sequencing and annotation.</title>
        <authorList>
            <consortium name="The Broad Institute Genomics Platform"/>
            <consortium name="The Broad Institute Genome Sequencing Center for Infectious Disease"/>
            <person name="Wu L."/>
            <person name="Ma J."/>
        </authorList>
    </citation>
    <scope>NUCLEOTIDE SEQUENCE [LARGE SCALE GENOMIC DNA]</scope>
    <source>
        <strain evidence="2">JCM 13249</strain>
    </source>
</reference>